<evidence type="ECO:0008006" key="2">
    <source>
        <dbReference type="Google" id="ProtNLM"/>
    </source>
</evidence>
<name>A0A0F9H1M5_9ZZZZ</name>
<organism evidence="1">
    <name type="scientific">marine sediment metagenome</name>
    <dbReference type="NCBI Taxonomy" id="412755"/>
    <lineage>
        <taxon>unclassified sequences</taxon>
        <taxon>metagenomes</taxon>
        <taxon>ecological metagenomes</taxon>
    </lineage>
</organism>
<accession>A0A0F9H1M5</accession>
<gene>
    <name evidence="1" type="ORF">LCGC14_1759150</name>
</gene>
<reference evidence="1" key="1">
    <citation type="journal article" date="2015" name="Nature">
        <title>Complex archaea that bridge the gap between prokaryotes and eukaryotes.</title>
        <authorList>
            <person name="Spang A."/>
            <person name="Saw J.H."/>
            <person name="Jorgensen S.L."/>
            <person name="Zaremba-Niedzwiedzka K."/>
            <person name="Martijn J."/>
            <person name="Lind A.E."/>
            <person name="van Eijk R."/>
            <person name="Schleper C."/>
            <person name="Guy L."/>
            <person name="Ettema T.J."/>
        </authorList>
    </citation>
    <scope>NUCLEOTIDE SEQUENCE</scope>
</reference>
<protein>
    <recommendedName>
        <fullName evidence="2">Radical SAM core domain-containing protein</fullName>
    </recommendedName>
</protein>
<sequence>MTTAQGEIIRVFPRKTKWSPNDDLAFFDGPPLFDVPNLPVMVSVTFTWDIERGKKLAHSWGNRRREVWIGGPAFDDPGEEFVPGRFIKQGVTITSRGCSKNCSFCYVRGREGKIRELPIRDGWVVQDNNLLACSQKHIIKVFKMLQRQDLAAAFPGGLDLDYLAPWHIDALKELQDNHKFAALWVAFDEPRGMKNLNKAKDLLADFSQKRKFAYVLIGYEGDTHSDAEGRCEKVYNAGFLPFAMLWDGNTDPAWKPIQRKWARPAIYRSKQA</sequence>
<evidence type="ECO:0000313" key="1">
    <source>
        <dbReference type="EMBL" id="KKM04940.1"/>
    </source>
</evidence>
<dbReference type="AlphaFoldDB" id="A0A0F9H1M5"/>
<proteinExistence type="predicted"/>
<comment type="caution">
    <text evidence="1">The sequence shown here is derived from an EMBL/GenBank/DDBJ whole genome shotgun (WGS) entry which is preliminary data.</text>
</comment>
<dbReference type="EMBL" id="LAZR01016337">
    <property type="protein sequence ID" value="KKM04940.1"/>
    <property type="molecule type" value="Genomic_DNA"/>
</dbReference>